<dbReference type="AlphaFoldDB" id="A0A069B1K7"/>
<proteinExistence type="predicted"/>
<sequence length="45" mass="5028">MFRQTDYAGRPQYAAGDFADGGEYLAQRTAKSERTGDCGRRRQAV</sequence>
<reference evidence="1" key="1">
    <citation type="submission" date="2014-07" db="EMBL/GenBank/DDBJ databases">
        <authorList>
            <person name="Monot Marc"/>
        </authorList>
    </citation>
    <scope>NUCLEOTIDE SEQUENCE</scope>
    <source>
        <strain evidence="1">7032989</strain>
    </source>
</reference>
<name>A0A069B1K7_CLODI</name>
<dbReference type="EMBL" id="LK933386">
    <property type="protein sequence ID" value="CDT73269.1"/>
    <property type="molecule type" value="Genomic_DNA"/>
</dbReference>
<evidence type="ECO:0000313" key="1">
    <source>
        <dbReference type="EMBL" id="CDT73269.1"/>
    </source>
</evidence>
<organism evidence="1">
    <name type="scientific">Clostridioides difficile</name>
    <name type="common">Peptoclostridium difficile</name>
    <dbReference type="NCBI Taxonomy" id="1496"/>
    <lineage>
        <taxon>Bacteria</taxon>
        <taxon>Bacillati</taxon>
        <taxon>Bacillota</taxon>
        <taxon>Clostridia</taxon>
        <taxon>Peptostreptococcales</taxon>
        <taxon>Peptostreptococcaceae</taxon>
        <taxon>Clostridioides</taxon>
    </lineage>
</organism>
<protein>
    <submittedName>
        <fullName evidence="1">Uncharacterized protein</fullName>
    </submittedName>
</protein>
<accession>A0A069B1K7</accession>
<gene>
    <name evidence="1" type="ORF">BN1095_6830001</name>
</gene>